<protein>
    <recommendedName>
        <fullName evidence="3">Reverse transcriptase</fullName>
    </recommendedName>
</protein>
<accession>A0AAV3PA91</accession>
<dbReference type="PANTHER" id="PTHR33116">
    <property type="entry name" value="REVERSE TRANSCRIPTASE ZINC-BINDING DOMAIN-CONTAINING PROTEIN-RELATED-RELATED"/>
    <property type="match status" value="1"/>
</dbReference>
<dbReference type="AlphaFoldDB" id="A0AAV3PA91"/>
<sequence>MDALHKLEVCSDVMVSNTKSNIYLAGVPRLARDMILRDLGFGMGKFPARYLGGLEFHLHSEKSPLRNCHHFLKQLRLTFISGMIRIFHMPGRWNSFAQFAKAWRLFGYMCATFLWGGRQSRVAWKEIGCPKEEGGLGLMDLKIWNMALWNIHADANTLWLKWVHSVYLRGQSIWDYNNRNRDSYLMKRLCDIKDAIIVAFGNRQRAIDGLAKLVMGKKFLSGKLKKEYGGCRVHARTARLGLATSVYQVWIACNALRFDGKKPSPEAIVAKVKVSTYRILYQIYPENTPIILGPQRV</sequence>
<comment type="caution">
    <text evidence="1">The sequence shown here is derived from an EMBL/GenBank/DDBJ whole genome shotgun (WGS) entry which is preliminary data.</text>
</comment>
<dbReference type="Proteomes" id="UP001454036">
    <property type="component" value="Unassembled WGS sequence"/>
</dbReference>
<evidence type="ECO:0000313" key="1">
    <source>
        <dbReference type="EMBL" id="GAA0148589.1"/>
    </source>
</evidence>
<gene>
    <name evidence="1" type="ORF">LIER_36756</name>
</gene>
<organism evidence="1 2">
    <name type="scientific">Lithospermum erythrorhizon</name>
    <name type="common">Purple gromwell</name>
    <name type="synonym">Lithospermum officinale var. erythrorhizon</name>
    <dbReference type="NCBI Taxonomy" id="34254"/>
    <lineage>
        <taxon>Eukaryota</taxon>
        <taxon>Viridiplantae</taxon>
        <taxon>Streptophyta</taxon>
        <taxon>Embryophyta</taxon>
        <taxon>Tracheophyta</taxon>
        <taxon>Spermatophyta</taxon>
        <taxon>Magnoliopsida</taxon>
        <taxon>eudicotyledons</taxon>
        <taxon>Gunneridae</taxon>
        <taxon>Pentapetalae</taxon>
        <taxon>asterids</taxon>
        <taxon>lamiids</taxon>
        <taxon>Boraginales</taxon>
        <taxon>Boraginaceae</taxon>
        <taxon>Boraginoideae</taxon>
        <taxon>Lithospermeae</taxon>
        <taxon>Lithospermum</taxon>
    </lineage>
</organism>
<keyword evidence="2" id="KW-1185">Reference proteome</keyword>
<dbReference type="PANTHER" id="PTHR33116:SF66">
    <property type="entry name" value="REVERSE TRANSCRIPTASE ZINC-BINDING DOMAIN-CONTAINING PROTEIN"/>
    <property type="match status" value="1"/>
</dbReference>
<reference evidence="1 2" key="1">
    <citation type="submission" date="2024-01" db="EMBL/GenBank/DDBJ databases">
        <title>The complete chloroplast genome sequence of Lithospermum erythrorhizon: insights into the phylogenetic relationship among Boraginaceae species and the maternal lineages of purple gromwells.</title>
        <authorList>
            <person name="Okada T."/>
            <person name="Watanabe K."/>
        </authorList>
    </citation>
    <scope>NUCLEOTIDE SEQUENCE [LARGE SCALE GENOMIC DNA]</scope>
</reference>
<dbReference type="EMBL" id="BAABME010017055">
    <property type="protein sequence ID" value="GAA0148589.1"/>
    <property type="molecule type" value="Genomic_DNA"/>
</dbReference>
<evidence type="ECO:0008006" key="3">
    <source>
        <dbReference type="Google" id="ProtNLM"/>
    </source>
</evidence>
<proteinExistence type="predicted"/>
<evidence type="ECO:0000313" key="2">
    <source>
        <dbReference type="Proteomes" id="UP001454036"/>
    </source>
</evidence>
<name>A0AAV3PA91_LITER</name>